<sequence length="68" mass="7272">MPQSLPSSQLRAAFEVTHSPRDRLILALAAVHALGVKEIQQLSIDDVDLAGGTIAIARRSGRQTVPLD</sequence>
<dbReference type="InterPro" id="IPR011010">
    <property type="entry name" value="DNA_brk_join_enz"/>
</dbReference>
<evidence type="ECO:0000256" key="1">
    <source>
        <dbReference type="ARBA" id="ARBA00023172"/>
    </source>
</evidence>
<dbReference type="Gene3D" id="1.10.443.10">
    <property type="entry name" value="Intergrase catalytic core"/>
    <property type="match status" value="1"/>
</dbReference>
<dbReference type="PROSITE" id="PS51898">
    <property type="entry name" value="TYR_RECOMBINASE"/>
    <property type="match status" value="1"/>
</dbReference>
<evidence type="ECO:0000259" key="2">
    <source>
        <dbReference type="PROSITE" id="PS51898"/>
    </source>
</evidence>
<dbReference type="InterPro" id="IPR002104">
    <property type="entry name" value="Integrase_catalytic"/>
</dbReference>
<evidence type="ECO:0000313" key="4">
    <source>
        <dbReference type="Proteomes" id="UP001143347"/>
    </source>
</evidence>
<evidence type="ECO:0000313" key="3">
    <source>
        <dbReference type="EMBL" id="MCX2966485.1"/>
    </source>
</evidence>
<reference evidence="3" key="1">
    <citation type="submission" date="2022-10" db="EMBL/GenBank/DDBJ databases">
        <title>WGS of marine actinomycetes from Thailand.</title>
        <authorList>
            <person name="Thawai C."/>
        </authorList>
    </citation>
    <scope>NUCLEOTIDE SEQUENCE</scope>
    <source>
        <strain evidence="3">SW21</strain>
    </source>
</reference>
<dbReference type="GO" id="GO:0003677">
    <property type="term" value="F:DNA binding"/>
    <property type="evidence" value="ECO:0007669"/>
    <property type="project" value="InterPro"/>
</dbReference>
<comment type="caution">
    <text evidence="3">The sequence shown here is derived from an EMBL/GenBank/DDBJ whole genome shotgun (WGS) entry which is preliminary data.</text>
</comment>
<accession>A0A9X3D7C0</accession>
<protein>
    <recommendedName>
        <fullName evidence="2">Tyr recombinase domain-containing protein</fullName>
    </recommendedName>
</protein>
<dbReference type="AlphaFoldDB" id="A0A9X3D7C0"/>
<keyword evidence="4" id="KW-1185">Reference proteome</keyword>
<proteinExistence type="predicted"/>
<dbReference type="Proteomes" id="UP001143347">
    <property type="component" value="Unassembled WGS sequence"/>
</dbReference>
<dbReference type="GO" id="GO:0015074">
    <property type="term" value="P:DNA integration"/>
    <property type="evidence" value="ECO:0007669"/>
    <property type="project" value="InterPro"/>
</dbReference>
<keyword evidence="1" id="KW-0233">DNA recombination</keyword>
<name>A0A9X3D7C0_9ACTN</name>
<dbReference type="InterPro" id="IPR013762">
    <property type="entry name" value="Integrase-like_cat_sf"/>
</dbReference>
<organism evidence="3 4">
    <name type="scientific">Gordonia aquimaris</name>
    <dbReference type="NCBI Taxonomy" id="2984863"/>
    <lineage>
        <taxon>Bacteria</taxon>
        <taxon>Bacillati</taxon>
        <taxon>Actinomycetota</taxon>
        <taxon>Actinomycetes</taxon>
        <taxon>Mycobacteriales</taxon>
        <taxon>Gordoniaceae</taxon>
        <taxon>Gordonia</taxon>
    </lineage>
</organism>
<gene>
    <name evidence="3" type="ORF">OSB52_20590</name>
</gene>
<dbReference type="EMBL" id="JAPKFM010000028">
    <property type="protein sequence ID" value="MCX2966485.1"/>
    <property type="molecule type" value="Genomic_DNA"/>
</dbReference>
<dbReference type="RefSeq" id="WP_266063351.1">
    <property type="nucleotide sequence ID" value="NZ_JAPKFM010000028.1"/>
</dbReference>
<feature type="domain" description="Tyr recombinase" evidence="2">
    <location>
        <begin position="1"/>
        <end position="68"/>
    </location>
</feature>
<dbReference type="SUPFAM" id="SSF56349">
    <property type="entry name" value="DNA breaking-rejoining enzymes"/>
    <property type="match status" value="1"/>
</dbReference>
<dbReference type="GO" id="GO:0006310">
    <property type="term" value="P:DNA recombination"/>
    <property type="evidence" value="ECO:0007669"/>
    <property type="project" value="UniProtKB-KW"/>
</dbReference>